<name>W1NFZ7_AMBTC</name>
<dbReference type="AlphaFoldDB" id="W1NFZ7"/>
<keyword evidence="3" id="KW-1185">Reference proteome</keyword>
<evidence type="ECO:0000313" key="3">
    <source>
        <dbReference type="Proteomes" id="UP000017836"/>
    </source>
</evidence>
<organism evidence="2 3">
    <name type="scientific">Amborella trichopoda</name>
    <dbReference type="NCBI Taxonomy" id="13333"/>
    <lineage>
        <taxon>Eukaryota</taxon>
        <taxon>Viridiplantae</taxon>
        <taxon>Streptophyta</taxon>
        <taxon>Embryophyta</taxon>
        <taxon>Tracheophyta</taxon>
        <taxon>Spermatophyta</taxon>
        <taxon>Magnoliopsida</taxon>
        <taxon>Amborellales</taxon>
        <taxon>Amborellaceae</taxon>
        <taxon>Amborella</taxon>
    </lineage>
</organism>
<feature type="compositionally biased region" description="Polar residues" evidence="1">
    <location>
        <begin position="53"/>
        <end position="64"/>
    </location>
</feature>
<sequence length="95" mass="10590">MARILKYYDLSIKKITSLGCCMTLNNRSGELLMTETSAIQPQSKQLKMLSESVKGQSKTSSYHPSKTEKRVRLPSNRQGTINAMPPADRKEGSIT</sequence>
<gene>
    <name evidence="2" type="ORF">AMTR_s00010p00121370</name>
</gene>
<evidence type="ECO:0000256" key="1">
    <source>
        <dbReference type="SAM" id="MobiDB-lite"/>
    </source>
</evidence>
<feature type="region of interest" description="Disordered" evidence="1">
    <location>
        <begin position="49"/>
        <end position="95"/>
    </location>
</feature>
<proteinExistence type="predicted"/>
<protein>
    <submittedName>
        <fullName evidence="2">Uncharacterized protein</fullName>
    </submittedName>
</protein>
<evidence type="ECO:0000313" key="2">
    <source>
        <dbReference type="EMBL" id="ERM94100.1"/>
    </source>
</evidence>
<dbReference type="EMBL" id="KI397513">
    <property type="protein sequence ID" value="ERM94100.1"/>
    <property type="molecule type" value="Genomic_DNA"/>
</dbReference>
<dbReference type="Gramene" id="ERM94100">
    <property type="protein sequence ID" value="ERM94100"/>
    <property type="gene ID" value="AMTR_s00010p00121370"/>
</dbReference>
<reference evidence="3" key="1">
    <citation type="journal article" date="2013" name="Science">
        <title>The Amborella genome and the evolution of flowering plants.</title>
        <authorList>
            <consortium name="Amborella Genome Project"/>
        </authorList>
    </citation>
    <scope>NUCLEOTIDE SEQUENCE [LARGE SCALE GENOMIC DNA]</scope>
</reference>
<accession>W1NFZ7</accession>
<dbReference type="HOGENOM" id="CLU_184724_0_0_1"/>
<dbReference type="Proteomes" id="UP000017836">
    <property type="component" value="Unassembled WGS sequence"/>
</dbReference>